<gene>
    <name evidence="12" type="primary">bioY</name>
    <name evidence="11" type="ORF">J5227_05565</name>
    <name evidence="12" type="ORF">P5633_18725</name>
    <name evidence="13" type="ORF">QL281_18110</name>
    <name evidence="10" type="ORF">SC09_Contig19orf00301</name>
</gene>
<evidence type="ECO:0000313" key="10">
    <source>
        <dbReference type="EMBL" id="KIU11986.1"/>
    </source>
</evidence>
<proteinExistence type="inferred from homology"/>
<dbReference type="GO" id="GO:0005886">
    <property type="term" value="C:plasma membrane"/>
    <property type="evidence" value="ECO:0007669"/>
    <property type="project" value="UniProtKB-SubCell"/>
</dbReference>
<feature type="transmembrane region" description="Helical" evidence="9">
    <location>
        <begin position="53"/>
        <end position="72"/>
    </location>
</feature>
<comment type="subcellular location">
    <subcellularLocation>
        <location evidence="1 8">Cell membrane</location>
        <topology evidence="1 8">Multi-pass membrane protein</topology>
    </subcellularLocation>
</comment>
<dbReference type="AlphaFoldDB" id="A0A0A1LV38"/>
<evidence type="ECO:0000313" key="13">
    <source>
        <dbReference type="EMBL" id="WHM20697.1"/>
    </source>
</evidence>
<dbReference type="PANTHER" id="PTHR34295">
    <property type="entry name" value="BIOTIN TRANSPORTER BIOY"/>
    <property type="match status" value="1"/>
</dbReference>
<reference evidence="10 14" key="1">
    <citation type="submission" date="2014-12" db="EMBL/GenBank/DDBJ databases">
        <title>Comparative genome analysis of Bacillus coagulans HM-08, Clostridium butyricum HM-68, Bacillus subtilis HM-66 and Bacillus licheniformis BL-09.</title>
        <authorList>
            <person name="Zhang H."/>
        </authorList>
    </citation>
    <scope>NUCLEOTIDE SEQUENCE [LARGE SCALE GENOMIC DNA]</scope>
    <source>
        <strain evidence="10 14">HM-66</strain>
    </source>
</reference>
<dbReference type="Proteomes" id="UP001214898">
    <property type="component" value="Chromosome"/>
</dbReference>
<dbReference type="Proteomes" id="UP000665181">
    <property type="component" value="Unassembled WGS sequence"/>
</dbReference>
<evidence type="ECO:0000313" key="11">
    <source>
        <dbReference type="EMBL" id="MBO3793801.1"/>
    </source>
</evidence>
<keyword evidence="7 8" id="KW-0472">Membrane</keyword>
<dbReference type="EMBL" id="CP120576">
    <property type="protein sequence ID" value="WEY84314.1"/>
    <property type="molecule type" value="Genomic_DNA"/>
</dbReference>
<evidence type="ECO:0000256" key="6">
    <source>
        <dbReference type="ARBA" id="ARBA00022989"/>
    </source>
</evidence>
<evidence type="ECO:0000313" key="12">
    <source>
        <dbReference type="EMBL" id="WEY84314.1"/>
    </source>
</evidence>
<dbReference type="PIRSF" id="PIRSF016661">
    <property type="entry name" value="BioY"/>
    <property type="match status" value="1"/>
</dbReference>
<evidence type="ECO:0000256" key="1">
    <source>
        <dbReference type="ARBA" id="ARBA00004651"/>
    </source>
</evidence>
<comment type="similarity">
    <text evidence="2 8">Belongs to the BioY family.</text>
</comment>
<feature type="transmembrane region" description="Helical" evidence="9">
    <location>
        <begin position="79"/>
        <end position="100"/>
    </location>
</feature>
<dbReference type="InterPro" id="IPR003784">
    <property type="entry name" value="BioY"/>
</dbReference>
<dbReference type="Pfam" id="PF02632">
    <property type="entry name" value="BioY"/>
    <property type="match status" value="1"/>
</dbReference>
<evidence type="ECO:0000256" key="2">
    <source>
        <dbReference type="ARBA" id="ARBA00010692"/>
    </source>
</evidence>
<dbReference type="SMR" id="A0A0A1LV38"/>
<evidence type="ECO:0000256" key="7">
    <source>
        <dbReference type="ARBA" id="ARBA00023136"/>
    </source>
</evidence>
<dbReference type="OMA" id="AGYLWSY"/>
<dbReference type="RefSeq" id="WP_003233151.1">
    <property type="nucleotide sequence ID" value="NZ_AP024621.1"/>
</dbReference>
<dbReference type="EMBL" id="JXBC01000002">
    <property type="protein sequence ID" value="KIU11986.1"/>
    <property type="molecule type" value="Genomic_DNA"/>
</dbReference>
<dbReference type="GO" id="GO:0015225">
    <property type="term" value="F:biotin transmembrane transporter activity"/>
    <property type="evidence" value="ECO:0007669"/>
    <property type="project" value="UniProtKB-UniRule"/>
</dbReference>
<sequence length="186" mass="20010">MLKLIDMMHIAIFTALMAVLGFMPPLFLSFTPVPITLQTLGVMLAGSILRPKSAFLSQLVFLLLVAFGAPLLPGGRGGFGVFFGPSAGFLIAYPLASWLISLAANRLRKVTVLRLFFTHIVFGIIFIYLLGIPVQAFIMHIDLSQAAFMSLAYVPGDLIKAAVSAFLAIKITQALSLSDTMFTKGG</sequence>
<dbReference type="EMBL" id="JAGFPW010000003">
    <property type="protein sequence ID" value="MBO3793801.1"/>
    <property type="molecule type" value="Genomic_DNA"/>
</dbReference>
<keyword evidence="3 8" id="KW-0813">Transport</keyword>
<keyword evidence="4 8" id="KW-1003">Cell membrane</keyword>
<dbReference type="STRING" id="483913.AN935_05410"/>
<evidence type="ECO:0000256" key="5">
    <source>
        <dbReference type="ARBA" id="ARBA00022692"/>
    </source>
</evidence>
<evidence type="ECO:0000313" key="14">
    <source>
        <dbReference type="Proteomes" id="UP000032247"/>
    </source>
</evidence>
<reference evidence="12" key="3">
    <citation type="submission" date="2023-03" db="EMBL/GenBank/DDBJ databases">
        <title>Complete genome sequences of 52 Bacillus and Priestia strains isolated from West-African fermentations and 26 reference strains from the DSMZ collection.</title>
        <authorList>
            <person name="Wiedenbein E.S."/>
            <person name="Canoy T.S."/>
            <person name="Hui Y."/>
            <person name="Parkouda C."/>
            <person name="Dawende C."/>
            <person name="Ametefe E."/>
            <person name="Jespersen L."/>
            <person name="Nielsen D.S."/>
        </authorList>
    </citation>
    <scope>NUCLEOTIDE SEQUENCE</scope>
    <source>
        <strain evidence="12">PRO56</strain>
    </source>
</reference>
<keyword evidence="5 9" id="KW-0812">Transmembrane</keyword>
<evidence type="ECO:0000256" key="3">
    <source>
        <dbReference type="ARBA" id="ARBA00022448"/>
    </source>
</evidence>
<feature type="transmembrane region" description="Helical" evidence="9">
    <location>
        <begin position="112"/>
        <end position="131"/>
    </location>
</feature>
<accession>A0A0A1LV38</accession>
<evidence type="ECO:0000256" key="8">
    <source>
        <dbReference type="PIRNR" id="PIRNR016661"/>
    </source>
</evidence>
<name>A0A0A1LV38_BACIU</name>
<organism evidence="10 14">
    <name type="scientific">Bacillus subtilis</name>
    <dbReference type="NCBI Taxonomy" id="1423"/>
    <lineage>
        <taxon>Bacteria</taxon>
        <taxon>Bacillati</taxon>
        <taxon>Bacillota</taxon>
        <taxon>Bacilli</taxon>
        <taxon>Bacillales</taxon>
        <taxon>Bacillaceae</taxon>
        <taxon>Bacillus</taxon>
    </lineage>
</organism>
<protein>
    <recommendedName>
        <fullName evidence="8">Biotin transporter</fullName>
    </recommendedName>
</protein>
<dbReference type="PANTHER" id="PTHR34295:SF4">
    <property type="entry name" value="BIOTIN TRANSPORTER BIOY-RELATED"/>
    <property type="match status" value="1"/>
</dbReference>
<keyword evidence="6 9" id="KW-1133">Transmembrane helix</keyword>
<evidence type="ECO:0000256" key="9">
    <source>
        <dbReference type="SAM" id="Phobius"/>
    </source>
</evidence>
<dbReference type="PATRIC" id="fig|1423.134.peg.3568"/>
<dbReference type="Proteomes" id="UP001229422">
    <property type="component" value="Chromosome"/>
</dbReference>
<reference evidence="11" key="2">
    <citation type="submission" date="2021-03" db="EMBL/GenBank/DDBJ databases">
        <title>Isolation of Bacillus subtilis from fermented food sample.</title>
        <authorList>
            <person name="Lakshmanan V."/>
            <person name="Athira K."/>
            <person name="Rajagopal K."/>
        </authorList>
    </citation>
    <scope>NUCLEOTIDE SEQUENCE</scope>
    <source>
        <strain evidence="11">S1</strain>
    </source>
</reference>
<dbReference type="Gene3D" id="1.10.1760.20">
    <property type="match status" value="1"/>
</dbReference>
<dbReference type="Proteomes" id="UP000032247">
    <property type="component" value="Unassembled WGS sequence"/>
</dbReference>
<evidence type="ECO:0000256" key="4">
    <source>
        <dbReference type="ARBA" id="ARBA00022475"/>
    </source>
</evidence>
<dbReference type="EMBL" id="CP125292">
    <property type="protein sequence ID" value="WHM20697.1"/>
    <property type="molecule type" value="Genomic_DNA"/>
</dbReference>
<reference evidence="13" key="4">
    <citation type="submission" date="2023-05" db="EMBL/GenBank/DDBJ databases">
        <title>Complete genome sequence of Bacillus subtilis SRCM117797 isolated from Soybean paste.</title>
        <authorList>
            <person name="Abraha H.B."/>
            <person name="Kim K.-P."/>
            <person name="Ryu M.-S."/>
            <person name="Jeong D.-Y."/>
        </authorList>
    </citation>
    <scope>NUCLEOTIDE SEQUENCE</scope>
    <source>
        <strain evidence="13">SRCM117797</strain>
    </source>
</reference>